<name>A0A6A1WBV8_9ROSI</name>
<evidence type="ECO:0000313" key="3">
    <source>
        <dbReference type="Proteomes" id="UP000516437"/>
    </source>
</evidence>
<gene>
    <name evidence="2" type="ORF">CJ030_MR2G025890</name>
</gene>
<feature type="compositionally biased region" description="Basic and acidic residues" evidence="1">
    <location>
        <begin position="24"/>
        <end position="42"/>
    </location>
</feature>
<dbReference type="EMBL" id="RXIC02000020">
    <property type="protein sequence ID" value="KAB1221806.1"/>
    <property type="molecule type" value="Genomic_DNA"/>
</dbReference>
<accession>A0A6A1WBV8</accession>
<proteinExistence type="predicted"/>
<dbReference type="Proteomes" id="UP000516437">
    <property type="component" value="Chromosome 2"/>
</dbReference>
<feature type="region of interest" description="Disordered" evidence="1">
    <location>
        <begin position="23"/>
        <end position="58"/>
    </location>
</feature>
<protein>
    <submittedName>
        <fullName evidence="2">Uncharacterized protein</fullName>
    </submittedName>
</protein>
<evidence type="ECO:0000256" key="1">
    <source>
        <dbReference type="SAM" id="MobiDB-lite"/>
    </source>
</evidence>
<comment type="caution">
    <text evidence="2">The sequence shown here is derived from an EMBL/GenBank/DDBJ whole genome shotgun (WGS) entry which is preliminary data.</text>
</comment>
<dbReference type="AlphaFoldDB" id="A0A6A1WBV8"/>
<sequence>MASFATFFSCFSDSTNKIACEGEDSAHSKRMNEAQDVKEAKSKNKSKRKPPPIPVSYFPVGTRFSQI</sequence>
<evidence type="ECO:0000313" key="2">
    <source>
        <dbReference type="EMBL" id="KAB1221806.1"/>
    </source>
</evidence>
<keyword evidence="3" id="KW-1185">Reference proteome</keyword>
<organism evidence="2 3">
    <name type="scientific">Morella rubra</name>
    <name type="common">Chinese bayberry</name>
    <dbReference type="NCBI Taxonomy" id="262757"/>
    <lineage>
        <taxon>Eukaryota</taxon>
        <taxon>Viridiplantae</taxon>
        <taxon>Streptophyta</taxon>
        <taxon>Embryophyta</taxon>
        <taxon>Tracheophyta</taxon>
        <taxon>Spermatophyta</taxon>
        <taxon>Magnoliopsida</taxon>
        <taxon>eudicotyledons</taxon>
        <taxon>Gunneridae</taxon>
        <taxon>Pentapetalae</taxon>
        <taxon>rosids</taxon>
        <taxon>fabids</taxon>
        <taxon>Fagales</taxon>
        <taxon>Myricaceae</taxon>
        <taxon>Morella</taxon>
    </lineage>
</organism>
<reference evidence="2 3" key="1">
    <citation type="journal article" date="2019" name="Plant Biotechnol. J.">
        <title>The red bayberry genome and genetic basis of sex determination.</title>
        <authorList>
            <person name="Jia H.M."/>
            <person name="Jia H.J."/>
            <person name="Cai Q.L."/>
            <person name="Wang Y."/>
            <person name="Zhao H.B."/>
            <person name="Yang W.F."/>
            <person name="Wang G.Y."/>
            <person name="Li Y.H."/>
            <person name="Zhan D.L."/>
            <person name="Shen Y.T."/>
            <person name="Niu Q.F."/>
            <person name="Chang L."/>
            <person name="Qiu J."/>
            <person name="Zhao L."/>
            <person name="Xie H.B."/>
            <person name="Fu W.Y."/>
            <person name="Jin J."/>
            <person name="Li X.W."/>
            <person name="Jiao Y."/>
            <person name="Zhou C.C."/>
            <person name="Tu T."/>
            <person name="Chai C.Y."/>
            <person name="Gao J.L."/>
            <person name="Fan L.J."/>
            <person name="van de Weg E."/>
            <person name="Wang J.Y."/>
            <person name="Gao Z.S."/>
        </authorList>
    </citation>
    <scope>NUCLEOTIDE SEQUENCE [LARGE SCALE GENOMIC DNA]</scope>
    <source>
        <tissue evidence="2">Leaves</tissue>
    </source>
</reference>